<keyword evidence="2" id="KW-1185">Reference proteome</keyword>
<sequence length="196" mass="23415">MRYGRAHLEEVKEPTTEQGKNLEFETAKQTSRCRGRLCALDERLINEEFVEEGVRRMVDKVQKRRKTVRYWNCGEVGSQDSAKRRRPSPGNKLSEDVKLFIVEHINAFARVPSHYCRKESLKQYLPGDLNVQIMYRMYKERCRELNKKPEKLWYYRNIFNTNFNLAFYSPRRDICDKCFTHGNKTSAEEAFKSRRT</sequence>
<dbReference type="EMBL" id="CM043015">
    <property type="protein sequence ID" value="KAI4471644.1"/>
    <property type="molecule type" value="Genomic_DNA"/>
</dbReference>
<proteinExistence type="predicted"/>
<evidence type="ECO:0000313" key="1">
    <source>
        <dbReference type="EMBL" id="KAI4471644.1"/>
    </source>
</evidence>
<reference evidence="1" key="1">
    <citation type="submission" date="2022-04" db="EMBL/GenBank/DDBJ databases">
        <title>Chromosome-scale genome assembly of Holotrichia oblita Faldermann.</title>
        <authorList>
            <person name="Rongchong L."/>
        </authorList>
    </citation>
    <scope>NUCLEOTIDE SEQUENCE</scope>
    <source>
        <strain evidence="1">81SQS9</strain>
    </source>
</reference>
<evidence type="ECO:0000313" key="2">
    <source>
        <dbReference type="Proteomes" id="UP001056778"/>
    </source>
</evidence>
<comment type="caution">
    <text evidence="1">The sequence shown here is derived from an EMBL/GenBank/DDBJ whole genome shotgun (WGS) entry which is preliminary data.</text>
</comment>
<accession>A0ACB9TY04</accession>
<keyword evidence="1" id="KW-0804">Transcription</keyword>
<gene>
    <name evidence="1" type="ORF">MML48_1g10617</name>
</gene>
<keyword evidence="1" id="KW-0240">DNA-directed RNA polymerase</keyword>
<protein>
    <submittedName>
        <fullName evidence="1">Dna-directed rna polymerases i ii and iii subunit rpabc2</fullName>
    </submittedName>
</protein>
<dbReference type="Proteomes" id="UP001056778">
    <property type="component" value="Chromosome 1"/>
</dbReference>
<organism evidence="1 2">
    <name type="scientific">Holotrichia oblita</name>
    <name type="common">Chafer beetle</name>
    <dbReference type="NCBI Taxonomy" id="644536"/>
    <lineage>
        <taxon>Eukaryota</taxon>
        <taxon>Metazoa</taxon>
        <taxon>Ecdysozoa</taxon>
        <taxon>Arthropoda</taxon>
        <taxon>Hexapoda</taxon>
        <taxon>Insecta</taxon>
        <taxon>Pterygota</taxon>
        <taxon>Neoptera</taxon>
        <taxon>Endopterygota</taxon>
        <taxon>Coleoptera</taxon>
        <taxon>Polyphaga</taxon>
        <taxon>Scarabaeiformia</taxon>
        <taxon>Scarabaeidae</taxon>
        <taxon>Melolonthinae</taxon>
        <taxon>Holotrichia</taxon>
    </lineage>
</organism>
<name>A0ACB9TY04_HOLOL</name>